<evidence type="ECO:0000313" key="4">
    <source>
        <dbReference type="Proteomes" id="UP000008827"/>
    </source>
</evidence>
<dbReference type="Proteomes" id="UP000008827">
    <property type="component" value="Chromosome 20"/>
</dbReference>
<gene>
    <name evidence="2" type="ORF">GLYMA_20G081100</name>
</gene>
<sequence length="202" mass="23339">MVVWFIKLLELDIQYEPHGPMKTQFMADFLKEFAGNEITTPNCWTLYVDDASNIKGNRARIILKGPDNITLEKALKLNFRASNNQAEYEALVAGLKLEREVRDKRLQCYTDSQLVQGQVANTYHTKETVLLKYYHIAKSLIDNFECFKMYCIPRECNTRSNLLSKLASTKKVGHLKTIIQETLQTPTIDAEEIMTREEDEPN</sequence>
<dbReference type="SUPFAM" id="SSF53098">
    <property type="entry name" value="Ribonuclease H-like"/>
    <property type="match status" value="1"/>
</dbReference>
<dbReference type="InterPro" id="IPR002156">
    <property type="entry name" value="RNaseH_domain"/>
</dbReference>
<reference evidence="2 3" key="1">
    <citation type="journal article" date="2010" name="Nature">
        <title>Genome sequence of the palaeopolyploid soybean.</title>
        <authorList>
            <person name="Schmutz J."/>
            <person name="Cannon S.B."/>
            <person name="Schlueter J."/>
            <person name="Ma J."/>
            <person name="Mitros T."/>
            <person name="Nelson W."/>
            <person name="Hyten D.L."/>
            <person name="Song Q."/>
            <person name="Thelen J.J."/>
            <person name="Cheng J."/>
            <person name="Xu D."/>
            <person name="Hellsten U."/>
            <person name="May G.D."/>
            <person name="Yu Y."/>
            <person name="Sakurai T."/>
            <person name="Umezawa T."/>
            <person name="Bhattacharyya M.K."/>
            <person name="Sandhu D."/>
            <person name="Valliyodan B."/>
            <person name="Lindquist E."/>
            <person name="Peto M."/>
            <person name="Grant D."/>
            <person name="Shu S."/>
            <person name="Goodstein D."/>
            <person name="Barry K."/>
            <person name="Futrell-Griggs M."/>
            <person name="Abernathy B."/>
            <person name="Du J."/>
            <person name="Tian Z."/>
            <person name="Zhu L."/>
            <person name="Gill N."/>
            <person name="Joshi T."/>
            <person name="Libault M."/>
            <person name="Sethuraman A."/>
            <person name="Zhang X.-C."/>
            <person name="Shinozaki K."/>
            <person name="Nguyen H.T."/>
            <person name="Wing R.A."/>
            <person name="Cregan P."/>
            <person name="Specht J."/>
            <person name="Grimwood J."/>
            <person name="Rokhsar D."/>
            <person name="Stacey G."/>
            <person name="Shoemaker R.C."/>
            <person name="Jackson S.A."/>
        </authorList>
    </citation>
    <scope>NUCLEOTIDE SEQUENCE [LARGE SCALE GENOMIC DNA]</scope>
    <source>
        <strain evidence="3">cv. Williams 82</strain>
        <tissue evidence="2">Callus</tissue>
    </source>
</reference>
<dbReference type="InterPro" id="IPR012337">
    <property type="entry name" value="RNaseH-like_sf"/>
</dbReference>
<dbReference type="Gene3D" id="3.30.420.10">
    <property type="entry name" value="Ribonuclease H-like superfamily/Ribonuclease H"/>
    <property type="match status" value="1"/>
</dbReference>
<dbReference type="Pfam" id="PF13456">
    <property type="entry name" value="RVT_3"/>
    <property type="match status" value="1"/>
</dbReference>
<dbReference type="PANTHER" id="PTHR48475:SF2">
    <property type="entry name" value="RIBONUCLEASE H"/>
    <property type="match status" value="1"/>
</dbReference>
<organism evidence="3">
    <name type="scientific">Glycine max</name>
    <name type="common">Soybean</name>
    <name type="synonym">Glycine hispida</name>
    <dbReference type="NCBI Taxonomy" id="3847"/>
    <lineage>
        <taxon>Eukaryota</taxon>
        <taxon>Viridiplantae</taxon>
        <taxon>Streptophyta</taxon>
        <taxon>Embryophyta</taxon>
        <taxon>Tracheophyta</taxon>
        <taxon>Spermatophyta</taxon>
        <taxon>Magnoliopsida</taxon>
        <taxon>eudicotyledons</taxon>
        <taxon>Gunneridae</taxon>
        <taxon>Pentapetalae</taxon>
        <taxon>rosids</taxon>
        <taxon>fabids</taxon>
        <taxon>Fabales</taxon>
        <taxon>Fabaceae</taxon>
        <taxon>Papilionoideae</taxon>
        <taxon>50 kb inversion clade</taxon>
        <taxon>NPAAA clade</taxon>
        <taxon>indigoferoid/millettioid clade</taxon>
        <taxon>Phaseoleae</taxon>
        <taxon>Glycine</taxon>
        <taxon>Glycine subgen. Soja</taxon>
    </lineage>
</organism>
<protein>
    <recommendedName>
        <fullName evidence="1">RNase H type-1 domain-containing protein</fullName>
    </recommendedName>
</protein>
<evidence type="ECO:0000313" key="2">
    <source>
        <dbReference type="EMBL" id="KRG90297.1"/>
    </source>
</evidence>
<reference evidence="2" key="3">
    <citation type="submission" date="2018-07" db="EMBL/GenBank/DDBJ databases">
        <title>WGS assembly of Glycine max.</title>
        <authorList>
            <person name="Schmutz J."/>
            <person name="Cannon S."/>
            <person name="Schlueter J."/>
            <person name="Ma J."/>
            <person name="Mitros T."/>
            <person name="Nelson W."/>
            <person name="Hyten D."/>
            <person name="Song Q."/>
            <person name="Thelen J."/>
            <person name="Cheng J."/>
            <person name="Xu D."/>
            <person name="Hellsten U."/>
            <person name="May G."/>
            <person name="Yu Y."/>
            <person name="Sakurai T."/>
            <person name="Umezawa T."/>
            <person name="Bhattacharyya M."/>
            <person name="Sandhu D."/>
            <person name="Valliyodan B."/>
            <person name="Lindquist E."/>
            <person name="Peto M."/>
            <person name="Grant D."/>
            <person name="Shu S."/>
            <person name="Goodstein D."/>
            <person name="Barry K."/>
            <person name="Futrell-Griggs M."/>
            <person name="Abernathy B."/>
            <person name="Du J."/>
            <person name="Tian Z."/>
            <person name="Zhu L."/>
            <person name="Gill N."/>
            <person name="Joshi T."/>
            <person name="Libault M."/>
            <person name="Sethuraman A."/>
            <person name="Zhang X."/>
            <person name="Shinozaki K."/>
            <person name="Nguyen H."/>
            <person name="Wing R."/>
            <person name="Cregan P."/>
            <person name="Specht J."/>
            <person name="Grimwood J."/>
            <person name="Rokhsar D."/>
            <person name="Stacey G."/>
            <person name="Shoemaker R."/>
            <person name="Jackson S."/>
        </authorList>
    </citation>
    <scope>NUCLEOTIDE SEQUENCE</scope>
    <source>
        <tissue evidence="2">Callus</tissue>
    </source>
</reference>
<dbReference type="CDD" id="cd09279">
    <property type="entry name" value="RNase_HI_like"/>
    <property type="match status" value="1"/>
</dbReference>
<dbReference type="GO" id="GO:0003676">
    <property type="term" value="F:nucleic acid binding"/>
    <property type="evidence" value="ECO:0007669"/>
    <property type="project" value="InterPro"/>
</dbReference>
<dbReference type="OMA" id="PRECNTR"/>
<dbReference type="AlphaFoldDB" id="K7N299"/>
<name>K7N299_SOYBN</name>
<dbReference type="PaxDb" id="3847-GLYMA20G20692.1"/>
<dbReference type="GO" id="GO:0004523">
    <property type="term" value="F:RNA-DNA hybrid ribonuclease activity"/>
    <property type="evidence" value="ECO:0007669"/>
    <property type="project" value="InterPro"/>
</dbReference>
<dbReference type="PANTHER" id="PTHR48475">
    <property type="entry name" value="RIBONUCLEASE H"/>
    <property type="match status" value="1"/>
</dbReference>
<dbReference type="InParanoid" id="K7N299"/>
<feature type="domain" description="RNase H type-1" evidence="1">
    <location>
        <begin position="56"/>
        <end position="166"/>
    </location>
</feature>
<dbReference type="HOGENOM" id="CLU_1356779_0_0_1"/>
<evidence type="ECO:0000259" key="1">
    <source>
        <dbReference type="Pfam" id="PF13456"/>
    </source>
</evidence>
<dbReference type="Gramene" id="KRG90297">
    <property type="protein sequence ID" value="KRG90297"/>
    <property type="gene ID" value="GLYMA_20G081100"/>
</dbReference>
<dbReference type="EMBL" id="CM000853">
    <property type="protein sequence ID" value="KRG90297.1"/>
    <property type="molecule type" value="Genomic_DNA"/>
</dbReference>
<dbReference type="eggNOG" id="KOG0017">
    <property type="taxonomic scope" value="Eukaryota"/>
</dbReference>
<keyword evidence="4" id="KW-1185">Reference proteome</keyword>
<dbReference type="EnsemblPlants" id="KRG90297">
    <property type="protein sequence ID" value="KRG90297"/>
    <property type="gene ID" value="GLYMA_20G081100"/>
</dbReference>
<evidence type="ECO:0000313" key="3">
    <source>
        <dbReference type="EnsemblPlants" id="KRG90297"/>
    </source>
</evidence>
<reference evidence="3" key="2">
    <citation type="submission" date="2018-02" db="UniProtKB">
        <authorList>
            <consortium name="EnsemblPlants"/>
        </authorList>
    </citation>
    <scope>IDENTIFICATION</scope>
    <source>
        <strain evidence="3">Williams 82</strain>
    </source>
</reference>
<accession>K7N299</accession>
<proteinExistence type="predicted"/>
<dbReference type="InterPro" id="IPR036397">
    <property type="entry name" value="RNaseH_sf"/>
</dbReference>